<dbReference type="InterPro" id="IPR001387">
    <property type="entry name" value="Cro/C1-type_HTH"/>
</dbReference>
<protein>
    <submittedName>
        <fullName evidence="2">Helix-turn-helix transcriptional regulator</fullName>
    </submittedName>
</protein>
<reference evidence="2" key="1">
    <citation type="submission" date="2024-05" db="EMBL/GenBank/DDBJ databases">
        <title>30 novel species of actinomycetes from the DSMZ collection.</title>
        <authorList>
            <person name="Nouioui I."/>
        </authorList>
    </citation>
    <scope>NUCLEOTIDE SEQUENCE</scope>
    <source>
        <strain evidence="2">DSM 41529</strain>
    </source>
</reference>
<dbReference type="PROSITE" id="PS50943">
    <property type="entry name" value="HTH_CROC1"/>
    <property type="match status" value="1"/>
</dbReference>
<dbReference type="Gene3D" id="1.25.40.10">
    <property type="entry name" value="Tetratricopeptide repeat domain"/>
    <property type="match status" value="1"/>
</dbReference>
<dbReference type="Proteomes" id="UP001180754">
    <property type="component" value="Unassembled WGS sequence"/>
</dbReference>
<dbReference type="InterPro" id="IPR010982">
    <property type="entry name" value="Lambda_DNA-bd_dom_sf"/>
</dbReference>
<dbReference type="SUPFAM" id="SSF47413">
    <property type="entry name" value="lambda repressor-like DNA-binding domains"/>
    <property type="match status" value="1"/>
</dbReference>
<comment type="caution">
    <text evidence="2">The sequence shown here is derived from an EMBL/GenBank/DDBJ whole genome shotgun (WGS) entry which is preliminary data.</text>
</comment>
<keyword evidence="3" id="KW-1185">Reference proteome</keyword>
<dbReference type="RefSeq" id="WP_311723696.1">
    <property type="nucleotide sequence ID" value="NZ_JAVRFD010000004.1"/>
</dbReference>
<organism evidence="2 3">
    <name type="scientific">Streptomyces lonegramiae</name>
    <dbReference type="NCBI Taxonomy" id="3075524"/>
    <lineage>
        <taxon>Bacteria</taxon>
        <taxon>Bacillati</taxon>
        <taxon>Actinomycetota</taxon>
        <taxon>Actinomycetes</taxon>
        <taxon>Kitasatosporales</taxon>
        <taxon>Streptomycetaceae</taxon>
        <taxon>Streptomyces</taxon>
    </lineage>
</organism>
<dbReference type="InterPro" id="IPR011990">
    <property type="entry name" value="TPR-like_helical_dom_sf"/>
</dbReference>
<dbReference type="SUPFAM" id="SSF48452">
    <property type="entry name" value="TPR-like"/>
    <property type="match status" value="1"/>
</dbReference>
<accession>A0ABU2XEG9</accession>
<evidence type="ECO:0000313" key="2">
    <source>
        <dbReference type="EMBL" id="MDT0543328.1"/>
    </source>
</evidence>
<gene>
    <name evidence="2" type="ORF">RND15_11445</name>
</gene>
<evidence type="ECO:0000259" key="1">
    <source>
        <dbReference type="PROSITE" id="PS50943"/>
    </source>
</evidence>
<feature type="domain" description="HTH cro/C1-type" evidence="1">
    <location>
        <begin position="9"/>
        <end position="64"/>
    </location>
</feature>
<dbReference type="Pfam" id="PF01381">
    <property type="entry name" value="HTH_3"/>
    <property type="match status" value="1"/>
</dbReference>
<sequence length="393" mass="43297">MSADLARRVREARKRAGLTQKELARLSGVSLSWIRALEQGAYTDTRLETARKIAAAVGVPTTALITDHAEEPADAATADQWEPVSAAVLNPLSVPEEPAQTPTVEGVRDALTAATPLFSDDAFSELRAILPHLLRDADRLAELEPAGQSVRARLLQLTGWLLTQSREFDAAEVALRRAFNAAPDALHAATTVSTQCWLLLRRGRLTEARELAIRWADDVEPRMSRATADELSAWGWLLLRVSAASIRDGRDDEAKAALRLAKSAAVAMGKEAVPSEDFLRAFGPVTVDLKRAENAMVSDHPDEVLRIACSNPAKRLSPTSNNRNRHLLDVADAHSQMREYSEAIDTLTRIRVASPQWLPNQRYARDILGRIVEKRRTLTPEMRELATAVRLPL</sequence>
<name>A0ABU2XEG9_9ACTN</name>
<evidence type="ECO:0000313" key="3">
    <source>
        <dbReference type="Proteomes" id="UP001180754"/>
    </source>
</evidence>
<dbReference type="EMBL" id="JAVRFD010000004">
    <property type="protein sequence ID" value="MDT0543328.1"/>
    <property type="molecule type" value="Genomic_DNA"/>
</dbReference>
<dbReference type="CDD" id="cd00093">
    <property type="entry name" value="HTH_XRE"/>
    <property type="match status" value="1"/>
</dbReference>
<proteinExistence type="predicted"/>
<dbReference type="SMART" id="SM00530">
    <property type="entry name" value="HTH_XRE"/>
    <property type="match status" value="1"/>
</dbReference>
<dbReference type="Gene3D" id="1.10.260.40">
    <property type="entry name" value="lambda repressor-like DNA-binding domains"/>
    <property type="match status" value="1"/>
</dbReference>